<feature type="region of interest" description="Disordered" evidence="1">
    <location>
        <begin position="413"/>
        <end position="505"/>
    </location>
</feature>
<sequence>MFGLTRRASLPYVHDLDAPLLALSPQDEWRLRDACEGTAIFGGTGSGKSSGSGRALAHAFLRAGFGGLVLCAKQHEERERWSAYARQTGRERSLIVFDASGERRFNFLEYEIARATAAGSLDIGNVVSLFMRIADAASTGTGRREEKEPFFRDATRGVLKNAILALWHGQGRLRLPEIVRMIDTGPRDLTELKDAGWRANSFHFQTLGRMLNEPLHPLPEEEGEEVAMYWQRMLTRYGAKTTGSIIATVTTMLEPFLTGKMRELFCTTTSIVPEITHEGAVLLVDLPVKQWHQTGIIAQHIVKYLWQRATESRRVIPTTRPVFLWVDECQFFASEYDNEFQSTARASRACTVYLTQNLAGMYHASPADNPEYATENLFGNFQTKIFHGNLEPKTNYWAAEMIGKGVQWRRNVGENESEGDSTGTSYGENVGANRGSGYGSARSTSRNRAANYSSTHGDNTWSSGSGWSHGSNEGTSDSENRSMGKSRGVSTGLNQSRTRSAGRSMGASEVVDYHLQPAAFTTLRNGGTENDCIVDGIVVKAKRWKHSKSVWLPCEFSQV</sequence>
<proteinExistence type="predicted"/>
<accession>A0A380TEU4</accession>
<reference evidence="2" key="1">
    <citation type="submission" date="2018-07" db="EMBL/GenBank/DDBJ databases">
        <authorList>
            <person name="Quirk P.G."/>
            <person name="Krulwich T.A."/>
        </authorList>
    </citation>
    <scope>NUCLEOTIDE SEQUENCE</scope>
</reference>
<dbReference type="Gene3D" id="3.40.50.300">
    <property type="entry name" value="P-loop containing nucleotide triphosphate hydrolases"/>
    <property type="match status" value="1"/>
</dbReference>
<feature type="compositionally biased region" description="Polar residues" evidence="1">
    <location>
        <begin position="441"/>
        <end position="460"/>
    </location>
</feature>
<dbReference type="EMBL" id="UIDG01000235">
    <property type="protein sequence ID" value="SUS06678.1"/>
    <property type="molecule type" value="Genomic_DNA"/>
</dbReference>
<gene>
    <name evidence="2" type="ORF">DF3PB_310019</name>
</gene>
<protein>
    <recommendedName>
        <fullName evidence="3">TraD/TraG TraM recognition site domain-containing protein</fullName>
    </recommendedName>
</protein>
<evidence type="ECO:0008006" key="3">
    <source>
        <dbReference type="Google" id="ProtNLM"/>
    </source>
</evidence>
<dbReference type="InterPro" id="IPR027417">
    <property type="entry name" value="P-loop_NTPase"/>
</dbReference>
<evidence type="ECO:0000256" key="1">
    <source>
        <dbReference type="SAM" id="MobiDB-lite"/>
    </source>
</evidence>
<dbReference type="SUPFAM" id="SSF52540">
    <property type="entry name" value="P-loop containing nucleoside triphosphate hydrolases"/>
    <property type="match status" value="1"/>
</dbReference>
<feature type="compositionally biased region" description="Low complexity" evidence="1">
    <location>
        <begin position="461"/>
        <end position="471"/>
    </location>
</feature>
<feature type="compositionally biased region" description="Polar residues" evidence="1">
    <location>
        <begin position="472"/>
        <end position="501"/>
    </location>
</feature>
<evidence type="ECO:0000313" key="2">
    <source>
        <dbReference type="EMBL" id="SUS06678.1"/>
    </source>
</evidence>
<organism evidence="2">
    <name type="scientific">metagenome</name>
    <dbReference type="NCBI Taxonomy" id="256318"/>
    <lineage>
        <taxon>unclassified sequences</taxon>
        <taxon>metagenomes</taxon>
    </lineage>
</organism>
<dbReference type="AlphaFoldDB" id="A0A380TEU4"/>
<name>A0A380TEU4_9ZZZZ</name>